<dbReference type="OrthoDB" id="3828349at2"/>
<dbReference type="InterPro" id="IPR000847">
    <property type="entry name" value="LysR_HTH_N"/>
</dbReference>
<dbReference type="PRINTS" id="PR00039">
    <property type="entry name" value="HTHLYSR"/>
</dbReference>
<keyword evidence="3" id="KW-0238">DNA-binding</keyword>
<comment type="caution">
    <text evidence="6">The sequence shown here is derived from an EMBL/GenBank/DDBJ whole genome shotgun (WGS) entry which is preliminary data.</text>
</comment>
<dbReference type="InterPro" id="IPR036388">
    <property type="entry name" value="WH-like_DNA-bd_sf"/>
</dbReference>
<keyword evidence="4" id="KW-0804">Transcription</keyword>
<dbReference type="Proteomes" id="UP000019277">
    <property type="component" value="Unassembled WGS sequence"/>
</dbReference>
<protein>
    <submittedName>
        <fullName evidence="6">Putative LysR-family transcriptional regulator</fullName>
    </submittedName>
</protein>
<evidence type="ECO:0000313" key="7">
    <source>
        <dbReference type="Proteomes" id="UP000019277"/>
    </source>
</evidence>
<comment type="similarity">
    <text evidence="1">Belongs to the LysR transcriptional regulatory family.</text>
</comment>
<dbReference type="GO" id="GO:0003677">
    <property type="term" value="F:DNA binding"/>
    <property type="evidence" value="ECO:0007669"/>
    <property type="project" value="UniProtKB-KW"/>
</dbReference>
<evidence type="ECO:0000313" key="6">
    <source>
        <dbReference type="EMBL" id="EWC61093.1"/>
    </source>
</evidence>
<keyword evidence="7" id="KW-1185">Reference proteome</keyword>
<dbReference type="InterPro" id="IPR005119">
    <property type="entry name" value="LysR_subst-bd"/>
</dbReference>
<dbReference type="Pfam" id="PF00126">
    <property type="entry name" value="HTH_1"/>
    <property type="match status" value="1"/>
</dbReference>
<dbReference type="Gene3D" id="3.40.190.10">
    <property type="entry name" value="Periplasmic binding protein-like II"/>
    <property type="match status" value="2"/>
</dbReference>
<dbReference type="SUPFAM" id="SSF46785">
    <property type="entry name" value="Winged helix' DNA-binding domain"/>
    <property type="match status" value="1"/>
</dbReference>
<evidence type="ECO:0000259" key="5">
    <source>
        <dbReference type="PROSITE" id="PS50931"/>
    </source>
</evidence>
<feature type="domain" description="HTH lysR-type" evidence="5">
    <location>
        <begin position="4"/>
        <end position="61"/>
    </location>
</feature>
<gene>
    <name evidence="6" type="ORF">UO65_3664</name>
</gene>
<organism evidence="6 7">
    <name type="scientific">Actinokineospora spheciospongiae</name>
    <dbReference type="NCBI Taxonomy" id="909613"/>
    <lineage>
        <taxon>Bacteria</taxon>
        <taxon>Bacillati</taxon>
        <taxon>Actinomycetota</taxon>
        <taxon>Actinomycetes</taxon>
        <taxon>Pseudonocardiales</taxon>
        <taxon>Pseudonocardiaceae</taxon>
        <taxon>Actinokineospora</taxon>
    </lineage>
</organism>
<dbReference type="SUPFAM" id="SSF53850">
    <property type="entry name" value="Periplasmic binding protein-like II"/>
    <property type="match status" value="1"/>
</dbReference>
<dbReference type="PROSITE" id="PS50931">
    <property type="entry name" value="HTH_LYSR"/>
    <property type="match status" value="1"/>
</dbReference>
<dbReference type="PANTHER" id="PTHR30346:SF0">
    <property type="entry name" value="HCA OPERON TRANSCRIPTIONAL ACTIVATOR HCAR"/>
    <property type="match status" value="1"/>
</dbReference>
<evidence type="ECO:0000256" key="4">
    <source>
        <dbReference type="ARBA" id="ARBA00023163"/>
    </source>
</evidence>
<dbReference type="PANTHER" id="PTHR30346">
    <property type="entry name" value="TRANSCRIPTIONAL DUAL REGULATOR HCAR-RELATED"/>
    <property type="match status" value="1"/>
</dbReference>
<dbReference type="PATRIC" id="fig|909613.9.peg.3665"/>
<evidence type="ECO:0000256" key="3">
    <source>
        <dbReference type="ARBA" id="ARBA00023125"/>
    </source>
</evidence>
<name>W7IL81_9PSEU</name>
<dbReference type="STRING" id="909613.UO65_3664"/>
<reference evidence="6 7" key="1">
    <citation type="journal article" date="2014" name="Genome Announc.">
        <title>Draft Genome Sequence of the Antitrypanosomally Active Sponge-Associated Bacterium Actinokineospora sp. Strain EG49.</title>
        <authorList>
            <person name="Harjes J."/>
            <person name="Ryu T."/>
            <person name="Abdelmohsen U.R."/>
            <person name="Moitinho-Silva L."/>
            <person name="Horn H."/>
            <person name="Ravasi T."/>
            <person name="Hentschel U."/>
        </authorList>
    </citation>
    <scope>NUCLEOTIDE SEQUENCE [LARGE SCALE GENOMIC DNA]</scope>
    <source>
        <strain evidence="6 7">EG49</strain>
    </source>
</reference>
<sequence>MGELDLGAVRAFVAVAENRHFGEAAVELGITQQAVSKRVAKLEADLGTVLLSRLRTGTGLSRDGDRFLPHARTLLEAADRAAVALRRDRPLRVDVLDTRLTTTELMRAYHETGVDIDVVTSDGLRTARSTLRAGTVDAAFARVTGPLDGVRSTPVHLEPMEVLVGTGHPWAGRGAVTMADLAGVTAWMPGNERGSEWAEFWEVVGAEFGVRIDTTGPNFGYEHLVAAVGASTDRISFIGEQCRMPEHPGVVRLPVHPPRPAYPWSLLWHRHNRHAALPGLIAHVRAGFRPQDPAQVWLPDADLPAFRP</sequence>
<dbReference type="Gene3D" id="1.10.10.10">
    <property type="entry name" value="Winged helix-like DNA-binding domain superfamily/Winged helix DNA-binding domain"/>
    <property type="match status" value="1"/>
</dbReference>
<dbReference type="eggNOG" id="COG0583">
    <property type="taxonomic scope" value="Bacteria"/>
</dbReference>
<keyword evidence="2" id="KW-0805">Transcription regulation</keyword>
<dbReference type="GO" id="GO:0032993">
    <property type="term" value="C:protein-DNA complex"/>
    <property type="evidence" value="ECO:0007669"/>
    <property type="project" value="TreeGrafter"/>
</dbReference>
<dbReference type="InterPro" id="IPR036390">
    <property type="entry name" value="WH_DNA-bd_sf"/>
</dbReference>
<dbReference type="GO" id="GO:0003700">
    <property type="term" value="F:DNA-binding transcription factor activity"/>
    <property type="evidence" value="ECO:0007669"/>
    <property type="project" value="InterPro"/>
</dbReference>
<evidence type="ECO:0000256" key="2">
    <source>
        <dbReference type="ARBA" id="ARBA00023015"/>
    </source>
</evidence>
<dbReference type="EMBL" id="AYXG01000131">
    <property type="protein sequence ID" value="EWC61093.1"/>
    <property type="molecule type" value="Genomic_DNA"/>
</dbReference>
<evidence type="ECO:0000256" key="1">
    <source>
        <dbReference type="ARBA" id="ARBA00009437"/>
    </source>
</evidence>
<dbReference type="Pfam" id="PF03466">
    <property type="entry name" value="LysR_substrate"/>
    <property type="match status" value="1"/>
</dbReference>
<dbReference type="RefSeq" id="WP_035284024.1">
    <property type="nucleotide sequence ID" value="NZ_AYXG01000131.1"/>
</dbReference>
<dbReference type="AlphaFoldDB" id="W7IL81"/>
<proteinExistence type="inferred from homology"/>
<accession>W7IL81</accession>